<dbReference type="EMBL" id="CP006736">
    <property type="protein sequence ID" value="AHA68177.1"/>
    <property type="molecule type" value="Genomic_DNA"/>
</dbReference>
<dbReference type="Proteomes" id="UP000031647">
    <property type="component" value="Chromosome"/>
</dbReference>
<dbReference type="KEGG" id="sdz:Asd1617_05350"/>
<dbReference type="PATRIC" id="fig|754093.4.peg.5219"/>
<accession>E2X4N6</accession>
<organism evidence="1 2">
    <name type="scientific">Shigella dysenteriae 1617</name>
    <dbReference type="NCBI Taxonomy" id="754093"/>
    <lineage>
        <taxon>Bacteria</taxon>
        <taxon>Pseudomonadati</taxon>
        <taxon>Pseudomonadota</taxon>
        <taxon>Gammaproteobacteria</taxon>
        <taxon>Enterobacterales</taxon>
        <taxon>Enterobacteriaceae</taxon>
        <taxon>Shigella</taxon>
    </lineage>
</organism>
<evidence type="ECO:0000313" key="1">
    <source>
        <dbReference type="EMBL" id="AHA68177.1"/>
    </source>
</evidence>
<reference evidence="1 2" key="1">
    <citation type="submission" date="2013-09" db="EMBL/GenBank/DDBJ databases">
        <title>Comparative genomics of Sd1617 to representative strains in evaluating its pathogenesis.</title>
        <authorList>
            <person name="Aksomboon Vongsawan A."/>
            <person name="Kapatral V."/>
            <person name="Vaisvil B."/>
            <person name="Serichantalergs O."/>
            <person name="Hale T.L."/>
            <person name="Mason C.J."/>
        </authorList>
    </citation>
    <scope>NUCLEOTIDE SEQUENCE [LARGE SCALE GENOMIC DNA]</scope>
    <source>
        <strain evidence="1 2">1617</strain>
    </source>
</reference>
<name>E2X4N6_SHIDY</name>
<gene>
    <name evidence="1" type="ORF">Asd1617_05350</name>
</gene>
<proteinExistence type="predicted"/>
<dbReference type="HOGENOM" id="CLU_3327768_0_0_6"/>
<sequence>MLCDYFKLFSLLIIDGSTIFLADTDIVFSRETSGGAVG</sequence>
<protein>
    <submittedName>
        <fullName evidence="1">Uncharacterized protein</fullName>
    </submittedName>
</protein>
<evidence type="ECO:0000313" key="2">
    <source>
        <dbReference type="Proteomes" id="UP000031647"/>
    </source>
</evidence>
<dbReference type="AlphaFoldDB" id="E2X4N6"/>